<keyword evidence="1" id="KW-0472">Membrane</keyword>
<keyword evidence="1" id="KW-1133">Transmembrane helix</keyword>
<sequence length="172" mass="18897">MENTPKPTGWLPRFTLRELLLATVAIAAVVALFVQRRPFDQHAMLQSLDPHALVTQICSDQGIELQNTSSQHASGVVFGGGYYLESDTEFSELSFADAKTKVMPKVLANLREAIESDGGDITGHGVAGSDDQSEVTSFWFQYRRGPIRGVSRGYVFELPSGGSRILILMDEY</sequence>
<feature type="transmembrane region" description="Helical" evidence="1">
    <location>
        <begin position="14"/>
        <end position="34"/>
    </location>
</feature>
<organism evidence="2 3">
    <name type="scientific">Aeoliella straminimaris</name>
    <dbReference type="NCBI Taxonomy" id="2954799"/>
    <lineage>
        <taxon>Bacteria</taxon>
        <taxon>Pseudomonadati</taxon>
        <taxon>Planctomycetota</taxon>
        <taxon>Planctomycetia</taxon>
        <taxon>Pirellulales</taxon>
        <taxon>Lacipirellulaceae</taxon>
        <taxon>Aeoliella</taxon>
    </lineage>
</organism>
<dbReference type="AlphaFoldDB" id="A0A9X2FAD1"/>
<keyword evidence="3" id="KW-1185">Reference proteome</keyword>
<reference evidence="2" key="1">
    <citation type="submission" date="2022-06" db="EMBL/GenBank/DDBJ databases">
        <title>Aeoliella straminimaris, a novel planctomycete from sediments.</title>
        <authorList>
            <person name="Vitorino I.R."/>
            <person name="Lage O.M."/>
        </authorList>
    </citation>
    <scope>NUCLEOTIDE SEQUENCE</scope>
    <source>
        <strain evidence="2">ICT_H6.2</strain>
    </source>
</reference>
<dbReference type="EMBL" id="JAMXLR010000051">
    <property type="protein sequence ID" value="MCO6045240.1"/>
    <property type="molecule type" value="Genomic_DNA"/>
</dbReference>
<protein>
    <submittedName>
        <fullName evidence="2">Uncharacterized protein</fullName>
    </submittedName>
</protein>
<keyword evidence="1" id="KW-0812">Transmembrane</keyword>
<evidence type="ECO:0000313" key="2">
    <source>
        <dbReference type="EMBL" id="MCO6045240.1"/>
    </source>
</evidence>
<evidence type="ECO:0000256" key="1">
    <source>
        <dbReference type="SAM" id="Phobius"/>
    </source>
</evidence>
<name>A0A9X2FAD1_9BACT</name>
<proteinExistence type="predicted"/>
<accession>A0A9X2FAD1</accession>
<dbReference type="Proteomes" id="UP001155241">
    <property type="component" value="Unassembled WGS sequence"/>
</dbReference>
<gene>
    <name evidence="2" type="ORF">NG895_15115</name>
</gene>
<evidence type="ECO:0000313" key="3">
    <source>
        <dbReference type="Proteomes" id="UP001155241"/>
    </source>
</evidence>
<dbReference type="RefSeq" id="WP_252853351.1">
    <property type="nucleotide sequence ID" value="NZ_JAMXLR010000051.1"/>
</dbReference>
<comment type="caution">
    <text evidence="2">The sequence shown here is derived from an EMBL/GenBank/DDBJ whole genome shotgun (WGS) entry which is preliminary data.</text>
</comment>